<dbReference type="Proteomes" id="UP000248134">
    <property type="component" value="Unassembled WGS sequence"/>
</dbReference>
<sequence length="200" mass="22646">MTLDDLYEDFCFRQADVLELVPGLNQGMLQNWKARGYFDVDPDEGAQPLADRRGKHLKAVWSGSGIIGMRFVMELGRVGIKPSEAFGLIDSFVPHVEGFMERFKPSLNEATGIEEYTFESDRLQDYHRVEIVRQNNGKLSVSSPEADASKSLMRKALLFHYITSVTIESDVLFMVTLNGIIRHTAGRDRQTGTRTRKAEE</sequence>
<gene>
    <name evidence="1" type="ORF">DNX69_07600</name>
</gene>
<evidence type="ECO:0000313" key="1">
    <source>
        <dbReference type="EMBL" id="PZA12746.1"/>
    </source>
</evidence>
<dbReference type="RefSeq" id="WP_110785402.1">
    <property type="nucleotide sequence ID" value="NZ_QKQS01000012.1"/>
</dbReference>
<proteinExistence type="predicted"/>
<accession>A0A323UNU4</accession>
<dbReference type="EMBL" id="QKQS01000012">
    <property type="protein sequence ID" value="PZA12746.1"/>
    <property type="molecule type" value="Genomic_DNA"/>
</dbReference>
<evidence type="ECO:0000313" key="2">
    <source>
        <dbReference type="Proteomes" id="UP000248134"/>
    </source>
</evidence>
<dbReference type="AlphaFoldDB" id="A0A323UNU4"/>
<protein>
    <submittedName>
        <fullName evidence="1">Uncharacterized protein</fullName>
    </submittedName>
</protein>
<reference evidence="1 2" key="1">
    <citation type="submission" date="2018-06" db="EMBL/GenBank/DDBJ databases">
        <title>Draft Whole-Genome Sequence of the purple photosynthetic bacterium Rhodospeudomonas palustris XCP.</title>
        <authorList>
            <person name="Rayyan A."/>
            <person name="Meyer T.E."/>
            <person name="Kyndt J.A."/>
        </authorList>
    </citation>
    <scope>NUCLEOTIDE SEQUENCE [LARGE SCALE GENOMIC DNA]</scope>
    <source>
        <strain evidence="1 2">XCP</strain>
    </source>
</reference>
<organism evidence="1 2">
    <name type="scientific">Rhodopseudomonas palustris</name>
    <dbReference type="NCBI Taxonomy" id="1076"/>
    <lineage>
        <taxon>Bacteria</taxon>
        <taxon>Pseudomonadati</taxon>
        <taxon>Pseudomonadota</taxon>
        <taxon>Alphaproteobacteria</taxon>
        <taxon>Hyphomicrobiales</taxon>
        <taxon>Nitrobacteraceae</taxon>
        <taxon>Rhodopseudomonas</taxon>
    </lineage>
</organism>
<name>A0A323UNU4_RHOPL</name>
<comment type="caution">
    <text evidence="1">The sequence shown here is derived from an EMBL/GenBank/DDBJ whole genome shotgun (WGS) entry which is preliminary data.</text>
</comment>
<dbReference type="OrthoDB" id="9797095at2"/>